<evidence type="ECO:0000313" key="5">
    <source>
        <dbReference type="Proteomes" id="UP000484015"/>
    </source>
</evidence>
<dbReference type="PROSITE" id="PS51186">
    <property type="entry name" value="GNAT"/>
    <property type="match status" value="1"/>
</dbReference>
<dbReference type="OrthoDB" id="336415at2"/>
<accession>A0A6L6Q3R6</accession>
<dbReference type="AlphaFoldDB" id="A0A6L6Q3R6"/>
<comment type="caution">
    <text evidence="4">The sequence shown here is derived from an EMBL/GenBank/DDBJ whole genome shotgun (WGS) entry which is preliminary data.</text>
</comment>
<sequence length="186" mass="20646">MSAASRPHPSIRPVIPDELPEFFRYLNDHLKDNGLHGAPLFQPLPRERSSFPQDKEAAFTRGMRTPVGDAGWRRAWVAQGTDGILGHIDLRARPENGAAHRALLGMGVHRLARRQGLGGVLMASALAWARSATLLEWIDLEVLSVNEPALALYRKAGFRQTGEIADMFRIDGEQLSYTLMSLKLAR</sequence>
<dbReference type="SUPFAM" id="SSF55729">
    <property type="entry name" value="Acyl-CoA N-acyltransferases (Nat)"/>
    <property type="match status" value="1"/>
</dbReference>
<evidence type="ECO:0000313" key="4">
    <source>
        <dbReference type="EMBL" id="MTW04104.1"/>
    </source>
</evidence>
<dbReference type="Proteomes" id="UP000484015">
    <property type="component" value="Unassembled WGS sequence"/>
</dbReference>
<name>A0A6L6Q3R6_9BURK</name>
<feature type="domain" description="N-acetyltransferase" evidence="3">
    <location>
        <begin position="9"/>
        <end position="185"/>
    </location>
</feature>
<dbReference type="RefSeq" id="WP_155440459.1">
    <property type="nucleotide sequence ID" value="NZ_WNLA01000013.1"/>
</dbReference>
<keyword evidence="2" id="KW-0012">Acyltransferase</keyword>
<evidence type="ECO:0000256" key="2">
    <source>
        <dbReference type="ARBA" id="ARBA00023315"/>
    </source>
</evidence>
<dbReference type="InterPro" id="IPR016181">
    <property type="entry name" value="Acyl_CoA_acyltransferase"/>
</dbReference>
<dbReference type="InterPro" id="IPR050832">
    <property type="entry name" value="Bact_Acetyltransf"/>
</dbReference>
<dbReference type="Gene3D" id="3.40.630.30">
    <property type="match status" value="1"/>
</dbReference>
<dbReference type="InterPro" id="IPR000182">
    <property type="entry name" value="GNAT_dom"/>
</dbReference>
<dbReference type="GO" id="GO:0016747">
    <property type="term" value="F:acyltransferase activity, transferring groups other than amino-acyl groups"/>
    <property type="evidence" value="ECO:0007669"/>
    <property type="project" value="InterPro"/>
</dbReference>
<dbReference type="PANTHER" id="PTHR43877">
    <property type="entry name" value="AMINOALKYLPHOSPHONATE N-ACETYLTRANSFERASE-RELATED-RELATED"/>
    <property type="match status" value="1"/>
</dbReference>
<reference evidence="4 5" key="1">
    <citation type="submission" date="2019-11" db="EMBL/GenBank/DDBJ databases">
        <title>Type strains purchased from KCTC, JCM and DSMZ.</title>
        <authorList>
            <person name="Lu H."/>
        </authorList>
    </citation>
    <scope>NUCLEOTIDE SEQUENCE [LARGE SCALE GENOMIC DNA]</scope>
    <source>
        <strain evidence="4 5">KCTC 42409</strain>
    </source>
</reference>
<keyword evidence="5" id="KW-1185">Reference proteome</keyword>
<proteinExistence type="predicted"/>
<evidence type="ECO:0000256" key="1">
    <source>
        <dbReference type="ARBA" id="ARBA00022679"/>
    </source>
</evidence>
<dbReference type="CDD" id="cd04301">
    <property type="entry name" value="NAT_SF"/>
    <property type="match status" value="1"/>
</dbReference>
<organism evidence="4 5">
    <name type="scientific">Pseudoduganella ginsengisoli</name>
    <dbReference type="NCBI Taxonomy" id="1462440"/>
    <lineage>
        <taxon>Bacteria</taxon>
        <taxon>Pseudomonadati</taxon>
        <taxon>Pseudomonadota</taxon>
        <taxon>Betaproteobacteria</taxon>
        <taxon>Burkholderiales</taxon>
        <taxon>Oxalobacteraceae</taxon>
        <taxon>Telluria group</taxon>
        <taxon>Pseudoduganella</taxon>
    </lineage>
</organism>
<evidence type="ECO:0000259" key="3">
    <source>
        <dbReference type="PROSITE" id="PS51186"/>
    </source>
</evidence>
<protein>
    <submittedName>
        <fullName evidence="4">GNAT family N-acetyltransferase</fullName>
    </submittedName>
</protein>
<keyword evidence="1 4" id="KW-0808">Transferase</keyword>
<dbReference type="EMBL" id="WNLA01000013">
    <property type="protein sequence ID" value="MTW04104.1"/>
    <property type="molecule type" value="Genomic_DNA"/>
</dbReference>
<dbReference type="Pfam" id="PF00583">
    <property type="entry name" value="Acetyltransf_1"/>
    <property type="match status" value="1"/>
</dbReference>
<gene>
    <name evidence="4" type="ORF">GM668_18645</name>
</gene>